<sequence>MPPTTRLPTVEFRSLLLAPIRVRLRTLHTFVRPQCAPVVVRCAATCLAQRRSLHLYKMARAKTALGSHKVLDFDRYEVRSPGESKHRVNLVRWEKGQDWNKNFIVVKENLSLEELYEHVSPGNFIYQADQLSKKLEGNLEELQDQKIAAQNNNYAIGVAKEKKWHGPDQISKKTKQNAIRDGEQMGPLKNIILLLSNPVSYKHLSLDRAYQFIELGSPVEFRIRLCNSATAMKKKVMGPNPELVPWMMDHFPHVRPDFILKAMPEGTIYIVDPVTDGRMVQFVLGKRVKQGPKLDLTTRLFRVKTAVEKSLPRNPMAQRYMFRKVKHRDGKIFDGEQVRPVTEEEKAQQKKLIEKAAKGTRSLTIREPQREATSKESTGLRLNKMAEIDELKSYPKSPKAPKYKHQRGKKK</sequence>
<evidence type="ECO:0000256" key="2">
    <source>
        <dbReference type="SAM" id="MobiDB-lite"/>
    </source>
</evidence>
<proteinExistence type="predicted"/>
<comment type="caution">
    <text evidence="3">The sequence shown here is derived from an EMBL/GenBank/DDBJ whole genome shotgun (WGS) entry which is preliminary data.</text>
</comment>
<organism evidence="3 4">
    <name type="scientific">Didymella glomerata</name>
    <dbReference type="NCBI Taxonomy" id="749621"/>
    <lineage>
        <taxon>Eukaryota</taxon>
        <taxon>Fungi</taxon>
        <taxon>Dikarya</taxon>
        <taxon>Ascomycota</taxon>
        <taxon>Pezizomycotina</taxon>
        <taxon>Dothideomycetes</taxon>
        <taxon>Pleosporomycetidae</taxon>
        <taxon>Pleosporales</taxon>
        <taxon>Pleosporineae</taxon>
        <taxon>Didymellaceae</taxon>
        <taxon>Didymella</taxon>
    </lineage>
</organism>
<feature type="region of interest" description="Disordered" evidence="2">
    <location>
        <begin position="357"/>
        <end position="411"/>
    </location>
</feature>
<feature type="compositionally biased region" description="Basic and acidic residues" evidence="2">
    <location>
        <begin position="384"/>
        <end position="393"/>
    </location>
</feature>
<feature type="coiled-coil region" evidence="1">
    <location>
        <begin position="125"/>
        <end position="152"/>
    </location>
</feature>
<gene>
    <name evidence="3" type="ORF">N0V87_002618</name>
</gene>
<accession>A0A9W8X3Z8</accession>
<feature type="compositionally biased region" description="Basic residues" evidence="2">
    <location>
        <begin position="399"/>
        <end position="411"/>
    </location>
</feature>
<keyword evidence="4" id="KW-1185">Reference proteome</keyword>
<dbReference type="AlphaFoldDB" id="A0A9W8X3Z8"/>
<keyword evidence="1" id="KW-0175">Coiled coil</keyword>
<name>A0A9W8X3Z8_9PLEO</name>
<evidence type="ECO:0000256" key="1">
    <source>
        <dbReference type="SAM" id="Coils"/>
    </source>
</evidence>
<reference evidence="3" key="1">
    <citation type="submission" date="2022-10" db="EMBL/GenBank/DDBJ databases">
        <title>Tapping the CABI collections for fungal endophytes: first genome assemblies for Collariella, Neodidymelliopsis, Ascochyta clinopodiicola, Didymella pomorum, Didymosphaeria variabile, Neocosmospora piperis and Neocucurbitaria cava.</title>
        <authorList>
            <person name="Hill R."/>
        </authorList>
    </citation>
    <scope>NUCLEOTIDE SEQUENCE</scope>
    <source>
        <strain evidence="3">IMI 360193</strain>
    </source>
</reference>
<dbReference type="Proteomes" id="UP001140562">
    <property type="component" value="Unassembled WGS sequence"/>
</dbReference>
<dbReference type="EMBL" id="JAPEUV010000017">
    <property type="protein sequence ID" value="KAJ4340326.1"/>
    <property type="molecule type" value="Genomic_DNA"/>
</dbReference>
<evidence type="ECO:0000313" key="4">
    <source>
        <dbReference type="Proteomes" id="UP001140562"/>
    </source>
</evidence>
<protein>
    <submittedName>
        <fullName evidence="3">Uncharacterized protein</fullName>
    </submittedName>
</protein>
<dbReference type="OrthoDB" id="3792666at2759"/>
<evidence type="ECO:0000313" key="3">
    <source>
        <dbReference type="EMBL" id="KAJ4340326.1"/>
    </source>
</evidence>